<dbReference type="Pfam" id="PF12937">
    <property type="entry name" value="F-box-like"/>
    <property type="match status" value="1"/>
</dbReference>
<protein>
    <recommendedName>
        <fullName evidence="1">F-box domain-containing protein</fullName>
    </recommendedName>
</protein>
<gene>
    <name evidence="2" type="ORF">J3R30DRAFT_3733378</name>
</gene>
<dbReference type="EMBL" id="JAOTPV010000008">
    <property type="protein sequence ID" value="KAJ4479019.1"/>
    <property type="molecule type" value="Genomic_DNA"/>
</dbReference>
<feature type="domain" description="F-box" evidence="1">
    <location>
        <begin position="70"/>
        <end position="126"/>
    </location>
</feature>
<evidence type="ECO:0000259" key="1">
    <source>
        <dbReference type="PROSITE" id="PS50181"/>
    </source>
</evidence>
<dbReference type="SUPFAM" id="SSF81383">
    <property type="entry name" value="F-box domain"/>
    <property type="match status" value="1"/>
</dbReference>
<sequence length="524" mass="59351">MDHLYSYADMVDVQATPIPDISITLRKLRYLSMEDLDIDRGIPDDETLDLPSSPYCKFPVFHSHLDFILPSLFDRLPTEMIVMVFSFLDISQANLLDVNDGPWVLTQVCRRWRDIVVHCPLFWTHANLDLSCWHFTRTWPSSADLLVSTFLERSKELPLNVQIHWSDIEGAPNHILNAVEHILNTSYRWKIAILDLHFTVYYELSSMIRARLPQLEGLMLMFNLSPKTSRNTLPTIDAFQYAPKLRQVSIEGMPCATKNLQLPWDQLTHLNAYHDHPNPNYHCLRLSSSLVECHIGSHGDLLQSPKGIYPPISLPCLKKLFVKGTGALVLTYMVALNIEVLHVTDTPPAACSEACIEAVQYFILGCSESLKDLTLHSNPLDYRVAEILYSTRELIKLSLHLALPKGSSLFKDLLKWLSYRDVPRLKSSNPSASCSSGLLPRLESLSMRIDPCSAGEEALDGMDVVALAKMLVSRWTMPRISESHRGLKQLESFDLEVLGSSPRRAEFSTLEALNEMGLKTRVIV</sequence>
<keyword evidence="3" id="KW-1185">Reference proteome</keyword>
<proteinExistence type="predicted"/>
<organism evidence="2 3">
    <name type="scientific">Lentinula aciculospora</name>
    <dbReference type="NCBI Taxonomy" id="153920"/>
    <lineage>
        <taxon>Eukaryota</taxon>
        <taxon>Fungi</taxon>
        <taxon>Dikarya</taxon>
        <taxon>Basidiomycota</taxon>
        <taxon>Agaricomycotina</taxon>
        <taxon>Agaricomycetes</taxon>
        <taxon>Agaricomycetidae</taxon>
        <taxon>Agaricales</taxon>
        <taxon>Marasmiineae</taxon>
        <taxon>Omphalotaceae</taxon>
        <taxon>Lentinula</taxon>
    </lineage>
</organism>
<evidence type="ECO:0000313" key="2">
    <source>
        <dbReference type="EMBL" id="KAJ4479019.1"/>
    </source>
</evidence>
<dbReference type="Gene3D" id="1.20.1280.50">
    <property type="match status" value="1"/>
</dbReference>
<evidence type="ECO:0000313" key="3">
    <source>
        <dbReference type="Proteomes" id="UP001150266"/>
    </source>
</evidence>
<dbReference type="InterPro" id="IPR001810">
    <property type="entry name" value="F-box_dom"/>
</dbReference>
<dbReference type="PROSITE" id="PS50181">
    <property type="entry name" value="FBOX"/>
    <property type="match status" value="1"/>
</dbReference>
<accession>A0A9W9ABH9</accession>
<dbReference type="InterPro" id="IPR036047">
    <property type="entry name" value="F-box-like_dom_sf"/>
</dbReference>
<dbReference type="AlphaFoldDB" id="A0A9W9ABH9"/>
<dbReference type="OrthoDB" id="2842221at2759"/>
<reference evidence="2" key="1">
    <citation type="submission" date="2022-08" db="EMBL/GenBank/DDBJ databases">
        <title>A Global Phylogenomic Analysis of the Shiitake Genus Lentinula.</title>
        <authorList>
            <consortium name="DOE Joint Genome Institute"/>
            <person name="Sierra-Patev S."/>
            <person name="Min B."/>
            <person name="Naranjo-Ortiz M."/>
            <person name="Looney B."/>
            <person name="Konkel Z."/>
            <person name="Slot J.C."/>
            <person name="Sakamoto Y."/>
            <person name="Steenwyk J.L."/>
            <person name="Rokas A."/>
            <person name="Carro J."/>
            <person name="Camarero S."/>
            <person name="Ferreira P."/>
            <person name="Molpeceres G."/>
            <person name="Ruiz-Duenas F.J."/>
            <person name="Serrano A."/>
            <person name="Henrissat B."/>
            <person name="Drula E."/>
            <person name="Hughes K.W."/>
            <person name="Mata J.L."/>
            <person name="Ishikawa N.K."/>
            <person name="Vargas-Isla R."/>
            <person name="Ushijima S."/>
            <person name="Smith C.A."/>
            <person name="Ahrendt S."/>
            <person name="Andreopoulos W."/>
            <person name="He G."/>
            <person name="Labutti K."/>
            <person name="Lipzen A."/>
            <person name="Ng V."/>
            <person name="Riley R."/>
            <person name="Sandor L."/>
            <person name="Barry K."/>
            <person name="Martinez A.T."/>
            <person name="Xiao Y."/>
            <person name="Gibbons J.G."/>
            <person name="Terashima K."/>
            <person name="Grigoriev I.V."/>
            <person name="Hibbett D.S."/>
        </authorList>
    </citation>
    <scope>NUCLEOTIDE SEQUENCE</scope>
    <source>
        <strain evidence="2">JLM2183</strain>
    </source>
</reference>
<comment type="caution">
    <text evidence="2">The sequence shown here is derived from an EMBL/GenBank/DDBJ whole genome shotgun (WGS) entry which is preliminary data.</text>
</comment>
<name>A0A9W9ABH9_9AGAR</name>
<dbReference type="Proteomes" id="UP001150266">
    <property type="component" value="Unassembled WGS sequence"/>
</dbReference>